<feature type="compositionally biased region" description="Acidic residues" evidence="1">
    <location>
        <begin position="8"/>
        <end position="20"/>
    </location>
</feature>
<name>A0A401QKE8_SCYTO</name>
<sequence length="30" mass="3382">DIKGQYWTDEDSDGDNDSDEFLYGVQVISA</sequence>
<evidence type="ECO:0000313" key="3">
    <source>
        <dbReference type="Proteomes" id="UP000288216"/>
    </source>
</evidence>
<feature type="region of interest" description="Disordered" evidence="1">
    <location>
        <begin position="1"/>
        <end position="30"/>
    </location>
</feature>
<protein>
    <submittedName>
        <fullName evidence="2">Uncharacterized protein</fullName>
    </submittedName>
</protein>
<reference evidence="2 3" key="1">
    <citation type="journal article" date="2018" name="Nat. Ecol. Evol.">
        <title>Shark genomes provide insights into elasmobranch evolution and the origin of vertebrates.</title>
        <authorList>
            <person name="Hara Y"/>
            <person name="Yamaguchi K"/>
            <person name="Onimaru K"/>
            <person name="Kadota M"/>
            <person name="Koyanagi M"/>
            <person name="Keeley SD"/>
            <person name="Tatsumi K"/>
            <person name="Tanaka K"/>
            <person name="Motone F"/>
            <person name="Kageyama Y"/>
            <person name="Nozu R"/>
            <person name="Adachi N"/>
            <person name="Nishimura O"/>
            <person name="Nakagawa R"/>
            <person name="Tanegashima C"/>
            <person name="Kiyatake I"/>
            <person name="Matsumoto R"/>
            <person name="Murakumo K"/>
            <person name="Nishida K"/>
            <person name="Terakita A"/>
            <person name="Kuratani S"/>
            <person name="Sato K"/>
            <person name="Hyodo S Kuraku.S."/>
        </authorList>
    </citation>
    <scope>NUCLEOTIDE SEQUENCE [LARGE SCALE GENOMIC DNA]</scope>
</reference>
<dbReference type="AlphaFoldDB" id="A0A401QKE8"/>
<gene>
    <name evidence="2" type="ORF">scyTo_0026478</name>
</gene>
<dbReference type="Proteomes" id="UP000288216">
    <property type="component" value="Unassembled WGS sequence"/>
</dbReference>
<evidence type="ECO:0000256" key="1">
    <source>
        <dbReference type="SAM" id="MobiDB-lite"/>
    </source>
</evidence>
<organism evidence="2 3">
    <name type="scientific">Scyliorhinus torazame</name>
    <name type="common">Cloudy catshark</name>
    <name type="synonym">Catulus torazame</name>
    <dbReference type="NCBI Taxonomy" id="75743"/>
    <lineage>
        <taxon>Eukaryota</taxon>
        <taxon>Metazoa</taxon>
        <taxon>Chordata</taxon>
        <taxon>Craniata</taxon>
        <taxon>Vertebrata</taxon>
        <taxon>Chondrichthyes</taxon>
        <taxon>Elasmobranchii</taxon>
        <taxon>Galeomorphii</taxon>
        <taxon>Galeoidea</taxon>
        <taxon>Carcharhiniformes</taxon>
        <taxon>Scyliorhinidae</taxon>
        <taxon>Scyliorhinus</taxon>
    </lineage>
</organism>
<comment type="caution">
    <text evidence="2">The sequence shown here is derived from an EMBL/GenBank/DDBJ whole genome shotgun (WGS) entry which is preliminary data.</text>
</comment>
<proteinExistence type="predicted"/>
<evidence type="ECO:0000313" key="2">
    <source>
        <dbReference type="EMBL" id="GCB85834.1"/>
    </source>
</evidence>
<accession>A0A401QKE8</accession>
<feature type="non-terminal residue" evidence="2">
    <location>
        <position position="1"/>
    </location>
</feature>
<keyword evidence="3" id="KW-1185">Reference proteome</keyword>
<dbReference type="EMBL" id="BFAA01203546">
    <property type="protein sequence ID" value="GCB85834.1"/>
    <property type="molecule type" value="Genomic_DNA"/>
</dbReference>